<dbReference type="Pfam" id="PF12627">
    <property type="entry name" value="PolyA_pol_RNAbd"/>
    <property type="match status" value="1"/>
</dbReference>
<evidence type="ECO:0000259" key="13">
    <source>
        <dbReference type="Pfam" id="PF12627"/>
    </source>
</evidence>
<dbReference type="Pfam" id="PF01743">
    <property type="entry name" value="PolyA_pol"/>
    <property type="match status" value="1"/>
</dbReference>
<protein>
    <submittedName>
        <fullName evidence="14">Multifunctional CCA tRNA nucleotidyl transferase/2'3'-cyclic phosphodiesterase/2'nucleotidase/phosphatase</fullName>
        <ecNumber evidence="14">2.7.7.72</ecNumber>
        <ecNumber evidence="14">3.1.4.16</ecNumber>
    </submittedName>
</protein>
<keyword evidence="2 11" id="KW-0808">Transferase</keyword>
<comment type="similarity">
    <text evidence="11">Belongs to the tRNA nucleotidyltransferase/poly(A) polymerase family.</text>
</comment>
<evidence type="ECO:0000256" key="4">
    <source>
        <dbReference type="ARBA" id="ARBA00022695"/>
    </source>
</evidence>
<dbReference type="GO" id="GO:0008663">
    <property type="term" value="F:2',3'-cyclic-nucleotide 2'-phosphodiesterase activity"/>
    <property type="evidence" value="ECO:0007669"/>
    <property type="project" value="UniProtKB-EC"/>
</dbReference>
<dbReference type="SUPFAM" id="SSF81891">
    <property type="entry name" value="Poly A polymerase C-terminal region-like"/>
    <property type="match status" value="1"/>
</dbReference>
<dbReference type="InterPro" id="IPR043519">
    <property type="entry name" value="NT_sf"/>
</dbReference>
<keyword evidence="5" id="KW-0479">Metal-binding</keyword>
<dbReference type="EMBL" id="CP022355">
    <property type="protein sequence ID" value="ASK78307.1"/>
    <property type="molecule type" value="Genomic_DNA"/>
</dbReference>
<evidence type="ECO:0000256" key="10">
    <source>
        <dbReference type="ARBA" id="ARBA00022884"/>
    </source>
</evidence>
<reference evidence="14 15" key="1">
    <citation type="journal article" date="2016" name="Int. J. Syst. Evol. Microbiol.">
        <title>Paraphotobacterium marinum gen. nov., sp. nov., a member of the family Vibrionaceae, isolated from surface seawater.</title>
        <authorList>
            <person name="Huang Z."/>
            <person name="Dong C."/>
            <person name="Shao Z."/>
        </authorList>
    </citation>
    <scope>NUCLEOTIDE SEQUENCE [LARGE SCALE GENOMIC DNA]</scope>
    <source>
        <strain evidence="14 15">NSCS20N07D</strain>
    </source>
</reference>
<dbReference type="GO" id="GO:0005524">
    <property type="term" value="F:ATP binding"/>
    <property type="evidence" value="ECO:0007669"/>
    <property type="project" value="UniProtKB-KW"/>
</dbReference>
<keyword evidence="6" id="KW-0547">Nucleotide-binding</keyword>
<keyword evidence="14" id="KW-0378">Hydrolase</keyword>
<keyword evidence="8" id="KW-0067">ATP-binding</keyword>
<dbReference type="Proteomes" id="UP000242175">
    <property type="component" value="Chromosome large"/>
</dbReference>
<dbReference type="GO" id="GO:0003723">
    <property type="term" value="F:RNA binding"/>
    <property type="evidence" value="ECO:0007669"/>
    <property type="project" value="UniProtKB-KW"/>
</dbReference>
<dbReference type="Gene3D" id="3.30.460.10">
    <property type="entry name" value="Beta Polymerase, domain 2"/>
    <property type="match status" value="1"/>
</dbReference>
<keyword evidence="7" id="KW-0692">RNA repair</keyword>
<dbReference type="KEGG" id="pmai:CF386_04395"/>
<sequence>MGIYYFFEIIMKIYLVGGAVRDQLLGLIPKDNDYVVVGSSPNEMLKKGFKKVGKFFPVFINPQTGNEYALARKEIKKGKGHQGFRVIFSKDISLEEDLLRRDLTINAIAEDELGTKIDPFGGLSDLKNRQLRHISNAFIEDPLRVLRVARFKAQLHKFKFEIAPETMSLMQRISISGELETISQERIWNEWHKSLLSGVPEVFINTLRHSSALSVICPEINQLYSIKINNTNLGSQTERLIKKVRNISGTYQTIFIATIFYLLHSNYEEQLNSFINRIKIPKELKKLILTFQKCHFYFKCSLKETPEFSLSFLEKLNVFRQPNNLDIFFKIYNIENKDQCEETQIYYQNVFKILSEFKLDIPSHIHPNQIKNYVREKKIIEIQSKLH</sequence>
<dbReference type="InterPro" id="IPR002646">
    <property type="entry name" value="PolA_pol_head_dom"/>
</dbReference>
<dbReference type="PANTHER" id="PTHR47545">
    <property type="entry name" value="MULTIFUNCTIONAL CCA PROTEIN"/>
    <property type="match status" value="1"/>
</dbReference>
<dbReference type="GO" id="GO:0046872">
    <property type="term" value="F:metal ion binding"/>
    <property type="evidence" value="ECO:0007669"/>
    <property type="project" value="UniProtKB-KW"/>
</dbReference>
<keyword evidence="3" id="KW-0819">tRNA processing</keyword>
<evidence type="ECO:0000256" key="7">
    <source>
        <dbReference type="ARBA" id="ARBA00022800"/>
    </source>
</evidence>
<keyword evidence="10 11" id="KW-0694">RNA-binding</keyword>
<dbReference type="EC" id="3.1.4.16" evidence="14"/>
<dbReference type="Gene3D" id="1.10.3090.10">
    <property type="entry name" value="cca-adding enzyme, domain 2"/>
    <property type="match status" value="1"/>
</dbReference>
<evidence type="ECO:0000256" key="2">
    <source>
        <dbReference type="ARBA" id="ARBA00022679"/>
    </source>
</evidence>
<evidence type="ECO:0000256" key="3">
    <source>
        <dbReference type="ARBA" id="ARBA00022694"/>
    </source>
</evidence>
<dbReference type="EC" id="2.7.7.72" evidence="14"/>
<keyword evidence="9" id="KW-0460">Magnesium</keyword>
<feature type="domain" description="Poly A polymerase head" evidence="12">
    <location>
        <begin position="13"/>
        <end position="132"/>
    </location>
</feature>
<comment type="cofactor">
    <cofactor evidence="1">
        <name>Mg(2+)</name>
        <dbReference type="ChEBI" id="CHEBI:18420"/>
    </cofactor>
</comment>
<evidence type="ECO:0000313" key="14">
    <source>
        <dbReference type="EMBL" id="ASK78307.1"/>
    </source>
</evidence>
<evidence type="ECO:0000256" key="11">
    <source>
        <dbReference type="RuleBase" id="RU003953"/>
    </source>
</evidence>
<evidence type="ECO:0000256" key="1">
    <source>
        <dbReference type="ARBA" id="ARBA00001946"/>
    </source>
</evidence>
<evidence type="ECO:0000256" key="5">
    <source>
        <dbReference type="ARBA" id="ARBA00022723"/>
    </source>
</evidence>
<evidence type="ECO:0000256" key="8">
    <source>
        <dbReference type="ARBA" id="ARBA00022840"/>
    </source>
</evidence>
<evidence type="ECO:0000256" key="6">
    <source>
        <dbReference type="ARBA" id="ARBA00022741"/>
    </source>
</evidence>
<dbReference type="SUPFAM" id="SSF81301">
    <property type="entry name" value="Nucleotidyltransferase"/>
    <property type="match status" value="1"/>
</dbReference>
<dbReference type="GO" id="GO:0042245">
    <property type="term" value="P:RNA repair"/>
    <property type="evidence" value="ECO:0007669"/>
    <property type="project" value="UniProtKB-KW"/>
</dbReference>
<dbReference type="InterPro" id="IPR032828">
    <property type="entry name" value="PolyA_RNA-bd"/>
</dbReference>
<feature type="domain" description="tRNA nucleotidyltransferase/poly(A) polymerase RNA and SrmB- binding" evidence="13">
    <location>
        <begin position="160"/>
        <end position="221"/>
    </location>
</feature>
<name>A0A220VD92_9GAMM</name>
<dbReference type="InterPro" id="IPR050124">
    <property type="entry name" value="tRNA_CCA-adding_enzyme"/>
</dbReference>
<keyword evidence="4 14" id="KW-0548">Nucleotidyltransferase</keyword>
<evidence type="ECO:0000256" key="9">
    <source>
        <dbReference type="ARBA" id="ARBA00022842"/>
    </source>
</evidence>
<dbReference type="GO" id="GO:0001680">
    <property type="term" value="P:tRNA 3'-terminal CCA addition"/>
    <property type="evidence" value="ECO:0007669"/>
    <property type="project" value="InterPro"/>
</dbReference>
<gene>
    <name evidence="14" type="primary">cca</name>
    <name evidence="14" type="ORF">CF386_04395</name>
</gene>
<evidence type="ECO:0000313" key="15">
    <source>
        <dbReference type="Proteomes" id="UP000242175"/>
    </source>
</evidence>
<dbReference type="PANTHER" id="PTHR47545:SF1">
    <property type="entry name" value="MULTIFUNCTIONAL CCA PROTEIN"/>
    <property type="match status" value="1"/>
</dbReference>
<accession>A0A220VD92</accession>
<proteinExistence type="inferred from homology"/>
<dbReference type="AlphaFoldDB" id="A0A220VD92"/>
<organism evidence="14 15">
    <name type="scientific">Paraphotobacterium marinum</name>
    <dbReference type="NCBI Taxonomy" id="1755811"/>
    <lineage>
        <taxon>Bacteria</taxon>
        <taxon>Pseudomonadati</taxon>
        <taxon>Pseudomonadota</taxon>
        <taxon>Gammaproteobacteria</taxon>
        <taxon>Vibrionales</taxon>
        <taxon>Vibrionaceae</taxon>
        <taxon>Paraphotobacterium</taxon>
    </lineage>
</organism>
<dbReference type="GO" id="GO:0004810">
    <property type="term" value="F:CCA tRNA nucleotidyltransferase activity"/>
    <property type="evidence" value="ECO:0007669"/>
    <property type="project" value="UniProtKB-EC"/>
</dbReference>
<dbReference type="InterPro" id="IPR012006">
    <property type="entry name" value="CCA_bact"/>
</dbReference>
<keyword evidence="15" id="KW-1185">Reference proteome</keyword>
<dbReference type="PIRSF" id="PIRSF000813">
    <property type="entry name" value="CCA_bact"/>
    <property type="match status" value="1"/>
</dbReference>
<evidence type="ECO:0000259" key="12">
    <source>
        <dbReference type="Pfam" id="PF01743"/>
    </source>
</evidence>